<keyword evidence="4" id="KW-1185">Reference proteome</keyword>
<dbReference type="InterPro" id="IPR036291">
    <property type="entry name" value="NAD(P)-bd_dom_sf"/>
</dbReference>
<dbReference type="Gene3D" id="3.40.50.720">
    <property type="entry name" value="NAD(P)-binding Rossmann-like Domain"/>
    <property type="match status" value="1"/>
</dbReference>
<dbReference type="Pfam" id="PF13561">
    <property type="entry name" value="adh_short_C2"/>
    <property type="match status" value="1"/>
</dbReference>
<proteinExistence type="inferred from homology"/>
<dbReference type="SUPFAM" id="SSF51735">
    <property type="entry name" value="NAD(P)-binding Rossmann-fold domains"/>
    <property type="match status" value="1"/>
</dbReference>
<evidence type="ECO:0000313" key="4">
    <source>
        <dbReference type="Proteomes" id="UP000503018"/>
    </source>
</evidence>
<dbReference type="RefSeq" id="WP_169943637.1">
    <property type="nucleotide sequence ID" value="NZ_CP053015.1"/>
</dbReference>
<dbReference type="GO" id="GO:0016491">
    <property type="term" value="F:oxidoreductase activity"/>
    <property type="evidence" value="ECO:0007669"/>
    <property type="project" value="UniProtKB-KW"/>
</dbReference>
<organism evidence="3 4">
    <name type="scientific">Sphingomonas lacunae</name>
    <dbReference type="NCBI Taxonomy" id="2698828"/>
    <lineage>
        <taxon>Bacteria</taxon>
        <taxon>Pseudomonadati</taxon>
        <taxon>Pseudomonadota</taxon>
        <taxon>Alphaproteobacteria</taxon>
        <taxon>Sphingomonadales</taxon>
        <taxon>Sphingomonadaceae</taxon>
        <taxon>Sphingomonas</taxon>
    </lineage>
</organism>
<dbReference type="EMBL" id="CP053015">
    <property type="protein sequence ID" value="QJQ31420.1"/>
    <property type="molecule type" value="Genomic_DNA"/>
</dbReference>
<dbReference type="Proteomes" id="UP000503018">
    <property type="component" value="Chromosome"/>
</dbReference>
<sequence>MPVPAHHRLVQPPPIDCPPYGRDLFAGQVVLVTGGGTGMGFAMARAFAQGGATVAVVGRSLDKAEPAAARLAAEHGVETLGLSCDVRHADQVTDAFDAVEQRFGPVSLLANNAGANFPIVAEAISANAWYAVTRIAIDGTFLCSTEFARRRIARGEGGAIINNSAQYIWTGFPGDAHSAAAKTAQATMTKAMARDWAPHGIRVNAVAAGFFPHPTTTSGDSPEAIAPLQNMIPAGRTGSIHEFGWLSAMLCSSIFDGITGQIILQDGGESLRRSLMMPDYVPPRERANGPWGWQ</sequence>
<evidence type="ECO:0000313" key="3">
    <source>
        <dbReference type="EMBL" id="QJQ31420.1"/>
    </source>
</evidence>
<evidence type="ECO:0000256" key="1">
    <source>
        <dbReference type="ARBA" id="ARBA00006484"/>
    </source>
</evidence>
<dbReference type="PRINTS" id="PR00081">
    <property type="entry name" value="GDHRDH"/>
</dbReference>
<dbReference type="PANTHER" id="PTHR43658">
    <property type="entry name" value="SHORT-CHAIN DEHYDROGENASE/REDUCTASE"/>
    <property type="match status" value="1"/>
</dbReference>
<protein>
    <submittedName>
        <fullName evidence="3">SDR family oxidoreductase</fullName>
    </submittedName>
</protein>
<dbReference type="InterPro" id="IPR002347">
    <property type="entry name" value="SDR_fam"/>
</dbReference>
<gene>
    <name evidence="3" type="ORF">GV829_02265</name>
</gene>
<dbReference type="PANTHER" id="PTHR43658:SF8">
    <property type="entry name" value="17-BETA-HYDROXYSTEROID DEHYDROGENASE 14-RELATED"/>
    <property type="match status" value="1"/>
</dbReference>
<evidence type="ECO:0000256" key="2">
    <source>
        <dbReference type="ARBA" id="ARBA00023002"/>
    </source>
</evidence>
<dbReference type="KEGG" id="slan:GV829_02265"/>
<dbReference type="AlphaFoldDB" id="A0A6M4ASL6"/>
<reference evidence="3 4" key="1">
    <citation type="submission" date="2020-01" db="EMBL/GenBank/DDBJ databases">
        <title>Sphingomonas sp. strain CSW-10.</title>
        <authorList>
            <person name="Chen W.-M."/>
        </authorList>
    </citation>
    <scope>NUCLEOTIDE SEQUENCE [LARGE SCALE GENOMIC DNA]</scope>
    <source>
        <strain evidence="3 4">CSW-10</strain>
    </source>
</reference>
<keyword evidence="2" id="KW-0560">Oxidoreductase</keyword>
<accession>A0A6M4ASL6</accession>
<name>A0A6M4ASL6_9SPHN</name>
<dbReference type="FunFam" id="3.40.50.720:FF:000084">
    <property type="entry name" value="Short-chain dehydrogenase reductase"/>
    <property type="match status" value="1"/>
</dbReference>
<comment type="similarity">
    <text evidence="1">Belongs to the short-chain dehydrogenases/reductases (SDR) family.</text>
</comment>